<dbReference type="GO" id="GO:0005975">
    <property type="term" value="P:carbohydrate metabolic process"/>
    <property type="evidence" value="ECO:0007669"/>
    <property type="project" value="InterPro"/>
</dbReference>
<dbReference type="Gene3D" id="2.70.98.10">
    <property type="match status" value="1"/>
</dbReference>
<evidence type="ECO:0000313" key="8">
    <source>
        <dbReference type="Proteomes" id="UP000010433"/>
    </source>
</evidence>
<dbReference type="SUPFAM" id="SSF48208">
    <property type="entry name" value="Six-hairpin glycosidases"/>
    <property type="match status" value="1"/>
</dbReference>
<feature type="domain" description="Glycosyl hydrolase family 92" evidence="5">
    <location>
        <begin position="295"/>
        <end position="759"/>
    </location>
</feature>
<dbReference type="GO" id="GO:0000224">
    <property type="term" value="F:peptide-N4-(N-acetyl-beta-glucosaminyl)asparagine amidase activity"/>
    <property type="evidence" value="ECO:0007669"/>
    <property type="project" value="TreeGrafter"/>
</dbReference>
<evidence type="ECO:0000256" key="4">
    <source>
        <dbReference type="SAM" id="SignalP"/>
    </source>
</evidence>
<dbReference type="InterPro" id="IPR041371">
    <property type="entry name" value="GH92_N"/>
</dbReference>
<dbReference type="HOGENOM" id="CLU_003690_2_2_10"/>
<dbReference type="GO" id="GO:0006516">
    <property type="term" value="P:glycoprotein catabolic process"/>
    <property type="evidence" value="ECO:0007669"/>
    <property type="project" value="TreeGrafter"/>
</dbReference>
<comment type="subunit">
    <text evidence="2">Monomer.</text>
</comment>
<dbReference type="InterPro" id="IPR005887">
    <property type="entry name" value="GH92_a_mannosidase_put"/>
</dbReference>
<comment type="caution">
    <text evidence="7">The sequence shown here is derived from an EMBL/GenBank/DDBJ whole genome shotgun (WGS) entry which is preliminary data.</text>
</comment>
<dbReference type="Gene3D" id="3.30.2080.10">
    <property type="entry name" value="GH92 mannosidase domain"/>
    <property type="match status" value="1"/>
</dbReference>
<dbReference type="NCBIfam" id="TIGR01180">
    <property type="entry name" value="aman2_put"/>
    <property type="match status" value="1"/>
</dbReference>
<evidence type="ECO:0000259" key="5">
    <source>
        <dbReference type="Pfam" id="PF07971"/>
    </source>
</evidence>
<evidence type="ECO:0000259" key="6">
    <source>
        <dbReference type="Pfam" id="PF17678"/>
    </source>
</evidence>
<dbReference type="PANTHER" id="PTHR12143:SF39">
    <property type="entry name" value="SECRETED PROTEIN"/>
    <property type="match status" value="1"/>
</dbReference>
<dbReference type="InterPro" id="IPR050883">
    <property type="entry name" value="PNGase"/>
</dbReference>
<protein>
    <submittedName>
        <fullName evidence="7">Putative alpha-1,2-mannosidase</fullName>
    </submittedName>
</protein>
<dbReference type="InterPro" id="IPR014718">
    <property type="entry name" value="GH-type_carb-bd"/>
</dbReference>
<dbReference type="RefSeq" id="WP_009161849.1">
    <property type="nucleotide sequence ID" value="NZ_KB290974.1"/>
</dbReference>
<keyword evidence="3" id="KW-0106">Calcium</keyword>
<dbReference type="PATRIC" id="fig|1127699.3.peg.630"/>
<evidence type="ECO:0000256" key="1">
    <source>
        <dbReference type="ARBA" id="ARBA00001913"/>
    </source>
</evidence>
<dbReference type="Pfam" id="PF17678">
    <property type="entry name" value="Glyco_hydro_92N"/>
    <property type="match status" value="1"/>
</dbReference>
<comment type="cofactor">
    <cofactor evidence="1">
        <name>Ca(2+)</name>
        <dbReference type="ChEBI" id="CHEBI:29108"/>
    </cofactor>
</comment>
<dbReference type="InterPro" id="IPR012939">
    <property type="entry name" value="Glyco_hydro_92"/>
</dbReference>
<dbReference type="AlphaFoldDB" id="L1NHZ3"/>
<feature type="chain" id="PRO_5003955211" evidence="4">
    <location>
        <begin position="22"/>
        <end position="780"/>
    </location>
</feature>
<organism evidence="7 8">
    <name type="scientific">Hoylesella saccharolytica F0055</name>
    <dbReference type="NCBI Taxonomy" id="1127699"/>
    <lineage>
        <taxon>Bacteria</taxon>
        <taxon>Pseudomonadati</taxon>
        <taxon>Bacteroidota</taxon>
        <taxon>Bacteroidia</taxon>
        <taxon>Bacteroidales</taxon>
        <taxon>Prevotellaceae</taxon>
        <taxon>Hoylesella</taxon>
    </lineage>
</organism>
<dbReference type="Proteomes" id="UP000010433">
    <property type="component" value="Unassembled WGS sequence"/>
</dbReference>
<sequence length="780" mass="88256">MKTTLPFLATAFALYTMYVSAQSKADVTTFVNPMIGTDGMGHTFPGACAPFGIVQLSPETDTIPHNINGKYQGNVYAYCAGYQYHDPTIVGFSHTHLSGTGHSDLGDVMLMPQTGRLILTPGTASRPDEGYRSRYSHNTEKASVGYYEVTLADNNVRVQLTATPRVGVHKYTFPKGQDSRLILDLLHGIYNYDGKVLWSSIRVENDTLLTGYRITNGWARANYTYFAISFSKPILSYGYRDKKRPKYLGFWRKFQLYQDFPEMAGQNIVAYFNFDNSRSQDLTVKVALSAVSTEGAQKNLATEVGSKSFEEVYAATRASWQRELSIISCQGTDDQKAMLYTSLYHTMINPSVYMDVDRKYRGLDGNIHEATDFDNYTVFSLWDTYRAEHPLLNLLKTDRNTNMVKSMLAHWRQSVHHVLPVWSLMGNEGWCMTGYHAVTVLADAIVKGALIDKDEAFKAMVSTATWTRFPGLKEYMTLGYAPYDRDATAASNTLEYSFDDFTIYAAALKEGRTDISEPFARRALYYRNTFDKTLGFASPRYADGRFKADLDPYQTYNEGFIEGNSWNFSFHAPQDVYGLMSVMGGEEAFLQKLNRLFEMNLPPKYYKDNEDITADCLVGGYVHGNEPSHHIPYLYAWTSTPWLTQQRLRTIMNKMYRNHIRGLGGNDDCGQMSAWYIFTAMGFYPVCPGSDQYVLGVPYLPYMNVALPNGKHLTIKAPNVSDKNCYVQSLKLNGRPYTKLYLTHADLLNGCTLKYVMGSKPNKRRGQAIIDKPYSLTVLK</sequence>
<feature type="signal peptide" evidence="4">
    <location>
        <begin position="1"/>
        <end position="21"/>
    </location>
</feature>
<dbReference type="OrthoDB" id="9762711at2"/>
<dbReference type="STRING" id="1127699.HMPREF9151_00682"/>
<evidence type="ECO:0000256" key="3">
    <source>
        <dbReference type="ARBA" id="ARBA00022837"/>
    </source>
</evidence>
<keyword evidence="4" id="KW-0732">Signal</keyword>
<dbReference type="FunFam" id="3.30.2080.10:FF:000001">
    <property type="entry name" value="Alpha-1,2-mannosidase subfamily"/>
    <property type="match status" value="1"/>
</dbReference>
<feature type="domain" description="Glycosyl hydrolase family 92 N-terminal" evidence="6">
    <location>
        <begin position="30"/>
        <end position="289"/>
    </location>
</feature>
<dbReference type="Gene3D" id="1.20.1610.10">
    <property type="entry name" value="alpha-1,2-mannosidases domains"/>
    <property type="match status" value="1"/>
</dbReference>
<evidence type="ECO:0000313" key="7">
    <source>
        <dbReference type="EMBL" id="EKY02875.1"/>
    </source>
</evidence>
<accession>L1NHZ3</accession>
<dbReference type="GO" id="GO:0005829">
    <property type="term" value="C:cytosol"/>
    <property type="evidence" value="ECO:0007669"/>
    <property type="project" value="TreeGrafter"/>
</dbReference>
<dbReference type="GO" id="GO:0030246">
    <property type="term" value="F:carbohydrate binding"/>
    <property type="evidence" value="ECO:0007669"/>
    <property type="project" value="InterPro"/>
</dbReference>
<dbReference type="Pfam" id="PF07971">
    <property type="entry name" value="Glyco_hydro_92"/>
    <property type="match status" value="1"/>
</dbReference>
<dbReference type="InterPro" id="IPR008928">
    <property type="entry name" value="6-hairpin_glycosidase_sf"/>
</dbReference>
<name>L1NHZ3_9BACT</name>
<proteinExistence type="predicted"/>
<reference evidence="7 8" key="1">
    <citation type="submission" date="2012-05" db="EMBL/GenBank/DDBJ databases">
        <authorList>
            <person name="Weinstock G."/>
            <person name="Sodergren E."/>
            <person name="Lobos E.A."/>
            <person name="Fulton L."/>
            <person name="Fulton R."/>
            <person name="Courtney L."/>
            <person name="Fronick C."/>
            <person name="O'Laughlin M."/>
            <person name="Godfrey J."/>
            <person name="Wilson R.M."/>
            <person name="Miner T."/>
            <person name="Farmer C."/>
            <person name="Delehaunty K."/>
            <person name="Cordes M."/>
            <person name="Minx P."/>
            <person name="Tomlinson C."/>
            <person name="Chen J."/>
            <person name="Wollam A."/>
            <person name="Pepin K.H."/>
            <person name="Bhonagiri V."/>
            <person name="Zhang X."/>
            <person name="Suruliraj S."/>
            <person name="Warren W."/>
            <person name="Mitreva M."/>
            <person name="Mardis E.R."/>
            <person name="Wilson R.K."/>
        </authorList>
    </citation>
    <scope>NUCLEOTIDE SEQUENCE [LARGE SCALE GENOMIC DNA]</scope>
    <source>
        <strain evidence="7 8">F0055</strain>
    </source>
</reference>
<dbReference type="Gene3D" id="1.20.1050.60">
    <property type="entry name" value="alpha-1,2-mannosidase"/>
    <property type="match status" value="1"/>
</dbReference>
<dbReference type="PANTHER" id="PTHR12143">
    <property type="entry name" value="PEPTIDE N-GLYCANASE PNGASE -RELATED"/>
    <property type="match status" value="1"/>
</dbReference>
<keyword evidence="8" id="KW-1185">Reference proteome</keyword>
<evidence type="ECO:0000256" key="2">
    <source>
        <dbReference type="ARBA" id="ARBA00011245"/>
    </source>
</evidence>
<dbReference type="EMBL" id="AMEP01000045">
    <property type="protein sequence ID" value="EKY02875.1"/>
    <property type="molecule type" value="Genomic_DNA"/>
</dbReference>
<gene>
    <name evidence="7" type="ORF">HMPREF9151_00682</name>
</gene>